<proteinExistence type="predicted"/>
<dbReference type="AlphaFoldDB" id="A0A8J7KFC8"/>
<dbReference type="EMBL" id="JADOUF010000001">
    <property type="protein sequence ID" value="MBG6136020.1"/>
    <property type="molecule type" value="Genomic_DNA"/>
</dbReference>
<sequence>MMSRHELPDHGLAVAELDATGPDTRTGLARLVGITVRDYRGDADRADWLPAADCILVYDPPGGWLLLVPIEGHVLPSGWLRHNGAPVQRLTSLNGTTVVLDPAHRYEIRNAEGRCWLWRVPVPEEVSR</sequence>
<name>A0A8J7KFC8_9ACTN</name>
<evidence type="ECO:0000313" key="2">
    <source>
        <dbReference type="Proteomes" id="UP000622552"/>
    </source>
</evidence>
<reference evidence="1" key="1">
    <citation type="submission" date="2020-11" db="EMBL/GenBank/DDBJ databases">
        <title>Sequencing the genomes of 1000 actinobacteria strains.</title>
        <authorList>
            <person name="Klenk H.-P."/>
        </authorList>
    </citation>
    <scope>NUCLEOTIDE SEQUENCE</scope>
    <source>
        <strain evidence="1">DSM 45356</strain>
    </source>
</reference>
<dbReference type="RefSeq" id="WP_197003062.1">
    <property type="nucleotide sequence ID" value="NZ_JADOUF010000001.1"/>
</dbReference>
<comment type="caution">
    <text evidence="1">The sequence shown here is derived from an EMBL/GenBank/DDBJ whole genome shotgun (WGS) entry which is preliminary data.</text>
</comment>
<keyword evidence="2" id="KW-1185">Reference proteome</keyword>
<protein>
    <submittedName>
        <fullName evidence="1">Uncharacterized protein</fullName>
    </submittedName>
</protein>
<dbReference type="Proteomes" id="UP000622552">
    <property type="component" value="Unassembled WGS sequence"/>
</dbReference>
<evidence type="ECO:0000313" key="1">
    <source>
        <dbReference type="EMBL" id="MBG6136020.1"/>
    </source>
</evidence>
<accession>A0A8J7KFC8</accession>
<gene>
    <name evidence="1" type="ORF">IW245_002214</name>
</gene>
<organism evidence="1 2">
    <name type="scientific">Longispora fulva</name>
    <dbReference type="NCBI Taxonomy" id="619741"/>
    <lineage>
        <taxon>Bacteria</taxon>
        <taxon>Bacillati</taxon>
        <taxon>Actinomycetota</taxon>
        <taxon>Actinomycetes</taxon>
        <taxon>Micromonosporales</taxon>
        <taxon>Micromonosporaceae</taxon>
        <taxon>Longispora</taxon>
    </lineage>
</organism>